<dbReference type="Proteomes" id="UP000269410">
    <property type="component" value="Unassembled WGS sequence"/>
</dbReference>
<dbReference type="Pfam" id="PF06560">
    <property type="entry name" value="GPI"/>
    <property type="match status" value="1"/>
</dbReference>
<evidence type="ECO:0000256" key="3">
    <source>
        <dbReference type="ARBA" id="ARBA00011952"/>
    </source>
</evidence>
<reference evidence="8 9" key="1">
    <citation type="submission" date="2018-10" db="EMBL/GenBank/DDBJ databases">
        <title>Thermophilic Lithotrophy and Phototrophy in an Intertidal, Iron-rich, Geothermal Spring.</title>
        <authorList>
            <person name="Ward L.M."/>
            <person name="Idei A."/>
            <person name="Nakagawa M."/>
            <person name="Ueno Y."/>
            <person name="Fischer W."/>
            <person name="Mcglynn S.E."/>
        </authorList>
    </citation>
    <scope>NUCLEOTIDE SEQUENCE [LARGE SCALE GENOMIC DNA]</scope>
    <source>
        <strain evidence="8">J137</strain>
    </source>
</reference>
<comment type="catalytic activity">
    <reaction evidence="6">
        <text>alpha-D-glucose 6-phosphate = beta-D-fructose 6-phosphate</text>
        <dbReference type="Rhea" id="RHEA:11816"/>
        <dbReference type="ChEBI" id="CHEBI:57634"/>
        <dbReference type="ChEBI" id="CHEBI:58225"/>
        <dbReference type="EC" id="5.3.1.9"/>
    </reaction>
</comment>
<comment type="similarity">
    <text evidence="2">Belongs to the archaeal-type GPI family.</text>
</comment>
<dbReference type="InterPro" id="IPR014710">
    <property type="entry name" value="RmlC-like_jellyroll"/>
</dbReference>
<evidence type="ECO:0000259" key="7">
    <source>
        <dbReference type="Pfam" id="PF06560"/>
    </source>
</evidence>
<protein>
    <recommendedName>
        <fullName evidence="3">glucose-6-phosphate isomerase</fullName>
        <ecNumber evidence="3">5.3.1.9</ecNumber>
    </recommendedName>
</protein>
<keyword evidence="4" id="KW-0312">Gluconeogenesis</keyword>
<evidence type="ECO:0000313" key="9">
    <source>
        <dbReference type="Proteomes" id="UP000269410"/>
    </source>
</evidence>
<proteinExistence type="inferred from homology"/>
<gene>
    <name evidence="8" type="ORF">D6810_03165</name>
</gene>
<evidence type="ECO:0000256" key="1">
    <source>
        <dbReference type="ARBA" id="ARBA00004926"/>
    </source>
</evidence>
<dbReference type="EMBL" id="RFKV01000105">
    <property type="protein sequence ID" value="RMD76718.1"/>
    <property type="molecule type" value="Genomic_DNA"/>
</dbReference>
<dbReference type="InterPro" id="IPR011051">
    <property type="entry name" value="RmlC_Cupin_sf"/>
</dbReference>
<comment type="pathway">
    <text evidence="1">Carbohydrate degradation; glycolysis; D-glyceraldehyde 3-phosphate and glycerone phosphate from D-glucose: step 2/4.</text>
</comment>
<evidence type="ECO:0000256" key="6">
    <source>
        <dbReference type="ARBA" id="ARBA00029321"/>
    </source>
</evidence>
<name>A0A3M0Z3M5_9BACT</name>
<dbReference type="AlphaFoldDB" id="A0A3M0Z3M5"/>
<keyword evidence="5" id="KW-0324">Glycolysis</keyword>
<evidence type="ECO:0000256" key="2">
    <source>
        <dbReference type="ARBA" id="ARBA00006542"/>
    </source>
</evidence>
<dbReference type="GO" id="GO:0005737">
    <property type="term" value="C:cytoplasm"/>
    <property type="evidence" value="ECO:0007669"/>
    <property type="project" value="InterPro"/>
</dbReference>
<dbReference type="GO" id="GO:0004347">
    <property type="term" value="F:glucose-6-phosphate isomerase activity"/>
    <property type="evidence" value="ECO:0007669"/>
    <property type="project" value="UniProtKB-EC"/>
</dbReference>
<dbReference type="UniPathway" id="UPA00109">
    <property type="reaction ID" value="UER00181"/>
</dbReference>
<dbReference type="GO" id="GO:0006096">
    <property type="term" value="P:glycolytic process"/>
    <property type="evidence" value="ECO:0007669"/>
    <property type="project" value="UniProtKB-UniPathway"/>
</dbReference>
<accession>A0A3M0Z3M5</accession>
<dbReference type="InterPro" id="IPR010551">
    <property type="entry name" value="G6P_isomerase_prok"/>
</dbReference>
<dbReference type="Gene3D" id="2.60.120.10">
    <property type="entry name" value="Jelly Rolls"/>
    <property type="match status" value="1"/>
</dbReference>
<dbReference type="SUPFAM" id="SSF51182">
    <property type="entry name" value="RmlC-like cupins"/>
    <property type="match status" value="1"/>
</dbReference>
<organism evidence="8 9">
    <name type="scientific">Candidatus Dojkabacteria bacterium</name>
    <dbReference type="NCBI Taxonomy" id="2099670"/>
    <lineage>
        <taxon>Bacteria</taxon>
        <taxon>Candidatus Dojkabacteria</taxon>
    </lineage>
</organism>
<sequence>MLDLSSFAGFYLFLDTKKNRLVFEVDGSSSFKDDLIVSLKDLFPVLLNKHIQYPQRVYRKYKNLLSPVFTEKGFYFDLYLIPCGLLGIEFIKSHIYYSNSSENNYDSVIQCYHGELVVIIQKHQLNADYIGSVFTKVDDIKIVDCKPGDTLFIPSGYFYTFINKGTEPVVFSRFSRTGSDPIDYSLLRKERGMAYFVISKNAKVEKVSNPKYRLAEGVRDIFVSRQDLIKSQEFKNLYLPLNFDSKSFIEQIDSIVEFL</sequence>
<comment type="caution">
    <text evidence="8">The sequence shown here is derived from an EMBL/GenBank/DDBJ whole genome shotgun (WGS) entry which is preliminary data.</text>
</comment>
<dbReference type="GO" id="GO:0006094">
    <property type="term" value="P:gluconeogenesis"/>
    <property type="evidence" value="ECO:0007669"/>
    <property type="project" value="UniProtKB-KW"/>
</dbReference>
<feature type="domain" description="Glucose-6-phosphate isomerase prokaryote" evidence="7">
    <location>
        <begin position="70"/>
        <end position="208"/>
    </location>
</feature>
<evidence type="ECO:0000256" key="5">
    <source>
        <dbReference type="ARBA" id="ARBA00023152"/>
    </source>
</evidence>
<dbReference type="EC" id="5.3.1.9" evidence="3"/>
<evidence type="ECO:0000256" key="4">
    <source>
        <dbReference type="ARBA" id="ARBA00022432"/>
    </source>
</evidence>
<evidence type="ECO:0000313" key="8">
    <source>
        <dbReference type="EMBL" id="RMD76718.1"/>
    </source>
</evidence>